<dbReference type="Pfam" id="PF20416">
    <property type="entry name" value="UTP20"/>
    <property type="match status" value="1"/>
</dbReference>
<feature type="domain" description="U3 small nucleolar RNA-associated protein 20" evidence="3">
    <location>
        <begin position="1556"/>
        <end position="1779"/>
    </location>
</feature>
<gene>
    <name evidence="5" type="ORF">OH76DRAFT_1458318</name>
</gene>
<organism evidence="5 6">
    <name type="scientific">Lentinus brumalis</name>
    <dbReference type="NCBI Taxonomy" id="2498619"/>
    <lineage>
        <taxon>Eukaryota</taxon>
        <taxon>Fungi</taxon>
        <taxon>Dikarya</taxon>
        <taxon>Basidiomycota</taxon>
        <taxon>Agaricomycotina</taxon>
        <taxon>Agaricomycetes</taxon>
        <taxon>Polyporales</taxon>
        <taxon>Polyporaceae</taxon>
        <taxon>Lentinus</taxon>
    </lineage>
</organism>
<feature type="region of interest" description="Disordered" evidence="1">
    <location>
        <begin position="946"/>
        <end position="979"/>
    </location>
</feature>
<evidence type="ECO:0000313" key="6">
    <source>
        <dbReference type="Proteomes" id="UP000256964"/>
    </source>
</evidence>
<dbReference type="GO" id="GO:0032040">
    <property type="term" value="C:small-subunit processome"/>
    <property type="evidence" value="ECO:0007669"/>
    <property type="project" value="TreeGrafter"/>
</dbReference>
<feature type="compositionally biased region" description="Acidic residues" evidence="1">
    <location>
        <begin position="953"/>
        <end position="973"/>
    </location>
</feature>
<dbReference type="InterPro" id="IPR011430">
    <property type="entry name" value="UTP20_N"/>
</dbReference>
<accession>A0A371CTX5</accession>
<evidence type="ECO:0000313" key="5">
    <source>
        <dbReference type="EMBL" id="RDX43743.1"/>
    </source>
</evidence>
<dbReference type="InterPro" id="IPR016024">
    <property type="entry name" value="ARM-type_fold"/>
</dbReference>
<dbReference type="EMBL" id="KZ857460">
    <property type="protein sequence ID" value="RDX43743.1"/>
    <property type="molecule type" value="Genomic_DNA"/>
</dbReference>
<evidence type="ECO:0000259" key="3">
    <source>
        <dbReference type="Pfam" id="PF20416"/>
    </source>
</evidence>
<feature type="region of interest" description="Disordered" evidence="1">
    <location>
        <begin position="1503"/>
        <end position="1533"/>
    </location>
</feature>
<proteinExistence type="predicted"/>
<feature type="region of interest" description="Disordered" evidence="1">
    <location>
        <begin position="2309"/>
        <end position="2335"/>
    </location>
</feature>
<dbReference type="InterPro" id="IPR052575">
    <property type="entry name" value="SSU_processome_comp_20"/>
</dbReference>
<dbReference type="PANTHER" id="PTHR17695:SF11">
    <property type="entry name" value="SMALL SUBUNIT PROCESSOME COMPONENT 20 HOMOLOG"/>
    <property type="match status" value="1"/>
</dbReference>
<feature type="region of interest" description="Disordered" evidence="1">
    <location>
        <begin position="2467"/>
        <end position="2499"/>
    </location>
</feature>
<feature type="domain" description="U3 small nucleolar RNA-associated protein 20 C-terminal" evidence="4">
    <location>
        <begin position="2229"/>
        <end position="2495"/>
    </location>
</feature>
<sequence>MPLLLHNWREIVELWLGALDKSDDEGLKAILDLFQKFAHDLRTTLAPEYPRILKRLLRLLPRSLAAEVLTALLATFSALFKYVLVPSADAELVQQAWAAFCDVLPQCHSEVQRATAEVWGATLRRVKVSLRDESVRAIAASSSTGLGDVTAWIFVTACKSVSQTLHTVTPSLVAPLLEYFLSCDDPEGGYTLVRRVLTALIHHCKGAEQFSPVSDVVVGKYTEIVKDADEERIRRMLEVVTVACSVRQGSRMSHKQLGALLAEYATIPITDSLHPALLKFATSALTAGDMALWMAHGRKVFDRSWERPLLGIELTGALSDMSWGAWKQVALPHVSSNTHRLLESHPTQALELLAALSRQKRLVDMDIVWKQRLQAWVDQTFSSWERSEDNVRMLEHVLELSKLLPSLTKILVSVVERTLSADDTRSEYDDTYANSAWIIGACSEAIAERPAGEWADLIDLPKWTTAVVEKWGWSGRALEGFVPLVRASRSKDLRIPLDALLETLKPSLLSHSRSLRLNTLRLLTSPIVDAPEGTAEMLKKTLQAEEISIDVQGARERVLRIGRLPLVVKDGDTVAADICARWLIAQLKVNLRPLWSSAATALSTLSSRFDDLVWGLLFQELQEASSPSISKVPDPAWAEDGADVEDNIWEEERTWRDPSAHKLRIVLARWLQHSAAKRVIIQSQLTGDRFDATTYETQLLGVLEECSSLAEKHNRDLIPYFLSLAGPDASSKLPRYKLTGWLKLFSKFANPNALRSTETMRSLYVSLLAHGDRALQRLALSCLLTYKSPRLLPHEDTLRTLLDDTKWRDELTQLDFAQFDADARPEVVDVIIRLLFGMMLERKGRTRGADRRAAILSSLAGCSDGELTLLVDLMLQPIRKERPSPPDGEPFSIRPVPDDVSEKQQVGFLTLLGDVLKHLASRVVPRWPALLETLLDLIAGAQATLDTQKGTQEDEAVEEGDDAAADEEPDEADEKMGSSRTLRSIRQLGLKRFADFFRAPITYDFAPYMPEAFRAFISPRLPSLDLENTQSPSSLLDLFHAWSQHAEYAVYLVRYDDRTLPKVYDCLVATNVKPAVISKVFDIVEQLQSLSVADATILETVFKPHVSRLLSNLSILVSRSKGNVSAVVDVLGRRQIAILSELAPYLSDSSQATMLLDLFAPLLRKPHKTVPEKLKVDMTTILCSLFPLIQELSDASSQVYGKVYGLLSQLFQMLRSRQARIALVKAFCSLADVQPSIDRLARLLESLNAYSVKRLDEPDFDRRLTAFSELNDTLYKTLSCRDWLPIIYNMLSFIQDLLELTIRSNAATALKHFIDFTADTRGEYEDTFVKILYPGLKNGLRSRAELVRAEILGVLSHAVERCTDISSLQEMRVLLAGGDEEANFFNNIHHVQIHRRMRAIRRLAEHADQGHLRSTTLAEVLIPLVGNYVVSTDSLDHHLVNEAIVAIGHMAKHLNWGPYYALIQRYLKLAKQKDASERVYVRTIVAVLDSFHFPMDETVREDDAAAMTSADAEDGDEGVEAQPSTQASRDSSKIARIQDAVNSRLLPTLIQYLERRDETEDTLRIPVAVGIVQIAKHLPKAQRDAQIGKLLTVLSQVLRSRSQETRDLARETLCRIACNLGPAYLPLMIREMRAALLRGPHLHVLAYSVHSLLVHVTSGDHAATFDKLDDCVAEVASISAEVIFGESGKDVQNEGFKTKMREVRASTSKGVDSFALLAKHITPPKISSLLLPIRNIMQTTETLKVMQQVEELLRRIASGLNANPHLVPTELLVLCHTLISQNARFLKEVPKQTSKKKGKWDQRDDAIVQLKRKLAADNDHYANNSFRFVAFGLDLFNTAYRRGRFDFKDQAVISRLEPMVAVIGNTLYSSHMQVVAPGLKAASAIVKCPLKSIDKSLPVFIRQIIDIIKQAGSTEPEAVQAAFKSLATILRDHPGAQVKEKDLIYLLELLAPDLEDPTRQAAVFTMLRAIIARRFVVPEIYDIMDKVAEIMVTSQSAQVQELCRGAMLQFLLDYPQGKGRLRNQMTFLVKNLSYVYESGRKSVMELLGAMVAKFETRLVQEYADLLFVGLVMVIANDESAKCREMAAELIKGLLTRLETNQRNVVVSHVHSWAIQHAQPQLTRVSAQLYGLLIDFLGVDATPYVPSILEDMNGIVRRCSRELEAASSQGTLDDDELASDKLAQSWQTPYHALTVFSKILRDSPGRATEDDAVDWPSVVSLLLYPHAWVRGASCRLLGTLFSAVPVAAPSGDGPVFSRAGMEEIAAKLALQLRSDHLDEQLGLQIVKNLFYVGKCFCALEFRHEAGDGEKYDVADQEDASDDDGSEAGEDGEGKLQAEDGAQHPLSRLFSRLSFQARSALIRRRNKARSPENWGQQPLSVLKWFAAMVSYMQADLVEHFLPHILNPVYRIIDDDTIRDAQMDDLKTTATELQDLVQSKVGSTKFANVYNGIRQKVLGVRRERRAARAIQTATNPEAAARRKIHRNGVKKESRKRKDETFM</sequence>
<dbReference type="Pfam" id="PF07539">
    <property type="entry name" value="UTP20_N"/>
    <property type="match status" value="1"/>
</dbReference>
<evidence type="ECO:0000256" key="1">
    <source>
        <dbReference type="SAM" id="MobiDB-lite"/>
    </source>
</evidence>
<keyword evidence="6" id="KW-1185">Reference proteome</keyword>
<dbReference type="Proteomes" id="UP000256964">
    <property type="component" value="Unassembled WGS sequence"/>
</dbReference>
<dbReference type="PANTHER" id="PTHR17695">
    <property type="entry name" value="SMALL SUBUNIT PROCESSOME COMPONENT 20 HOMOLOG"/>
    <property type="match status" value="1"/>
</dbReference>
<dbReference type="Gene3D" id="1.25.10.10">
    <property type="entry name" value="Leucine-rich Repeat Variant"/>
    <property type="match status" value="2"/>
</dbReference>
<dbReference type="STRING" id="139420.A0A371CTX5"/>
<dbReference type="GO" id="GO:0030686">
    <property type="term" value="C:90S preribosome"/>
    <property type="evidence" value="ECO:0007669"/>
    <property type="project" value="TreeGrafter"/>
</dbReference>
<dbReference type="InterPro" id="IPR057525">
    <property type="entry name" value="UTP20_C"/>
</dbReference>
<evidence type="ECO:0000259" key="2">
    <source>
        <dbReference type="Pfam" id="PF07539"/>
    </source>
</evidence>
<protein>
    <submittedName>
        <fullName evidence="5">Uncharacterized protein</fullName>
    </submittedName>
</protein>
<feature type="domain" description="U3 small nucleolar RNA-associated protein 20 N-terminal" evidence="2">
    <location>
        <begin position="735"/>
        <end position="1343"/>
    </location>
</feature>
<reference evidence="5 6" key="1">
    <citation type="journal article" date="2018" name="Biotechnol. Biofuels">
        <title>Integrative visual omics of the white-rot fungus Polyporus brumalis exposes the biotechnological potential of its oxidative enzymes for delignifying raw plant biomass.</title>
        <authorList>
            <person name="Miyauchi S."/>
            <person name="Rancon A."/>
            <person name="Drula E."/>
            <person name="Hage H."/>
            <person name="Chaduli D."/>
            <person name="Favel A."/>
            <person name="Grisel S."/>
            <person name="Henrissat B."/>
            <person name="Herpoel-Gimbert I."/>
            <person name="Ruiz-Duenas F.J."/>
            <person name="Chevret D."/>
            <person name="Hainaut M."/>
            <person name="Lin J."/>
            <person name="Wang M."/>
            <person name="Pangilinan J."/>
            <person name="Lipzen A."/>
            <person name="Lesage-Meessen L."/>
            <person name="Navarro D."/>
            <person name="Riley R."/>
            <person name="Grigoriev I.V."/>
            <person name="Zhou S."/>
            <person name="Raouche S."/>
            <person name="Rosso M.N."/>
        </authorList>
    </citation>
    <scope>NUCLEOTIDE SEQUENCE [LARGE SCALE GENOMIC DNA]</scope>
    <source>
        <strain evidence="5 6">BRFM 1820</strain>
    </source>
</reference>
<dbReference type="InterPro" id="IPR046523">
    <property type="entry name" value="UTP20_dom"/>
</dbReference>
<dbReference type="InterPro" id="IPR011989">
    <property type="entry name" value="ARM-like"/>
</dbReference>
<evidence type="ECO:0000259" key="4">
    <source>
        <dbReference type="Pfam" id="PF23099"/>
    </source>
</evidence>
<feature type="compositionally biased region" description="Basic and acidic residues" evidence="1">
    <location>
        <begin position="2486"/>
        <end position="2499"/>
    </location>
</feature>
<name>A0A371CTX5_9APHY</name>
<dbReference type="Pfam" id="PF23099">
    <property type="entry name" value="UTP20_C"/>
    <property type="match status" value="1"/>
</dbReference>
<dbReference type="OrthoDB" id="360653at2759"/>
<feature type="compositionally biased region" description="Acidic residues" evidence="1">
    <location>
        <begin position="2313"/>
        <end position="2329"/>
    </location>
</feature>
<dbReference type="SUPFAM" id="SSF48371">
    <property type="entry name" value="ARM repeat"/>
    <property type="match status" value="3"/>
</dbReference>